<dbReference type="EMBL" id="ML994621">
    <property type="protein sequence ID" value="KAF2189165.1"/>
    <property type="molecule type" value="Genomic_DNA"/>
</dbReference>
<dbReference type="Pfam" id="PF06985">
    <property type="entry name" value="HET"/>
    <property type="match status" value="1"/>
</dbReference>
<dbReference type="Proteomes" id="UP000800200">
    <property type="component" value="Unassembled WGS sequence"/>
</dbReference>
<accession>A0A6A6EDP6</accession>
<keyword evidence="3" id="KW-1185">Reference proteome</keyword>
<evidence type="ECO:0000313" key="2">
    <source>
        <dbReference type="EMBL" id="KAF2189165.1"/>
    </source>
</evidence>
<sequence length="224" mass="25118">MSVFRVTANLLSAWRYLRYSDRARHFWVDAVCINQDDGEKNQQIPMLSSLYSEAKKIVEGTDSAYEQRLVHTSVGGSRNRPGAKCNPLLRTRREGKPQVRRRVFYGNKPNNVGNVSAYAASRLVAATSSVVRKSNCNKVLMNVQSLEYPVSILTLMQATRPADSTYAVLSLGKDVPGNTTVITPSASIYYDDSGRRRGHFDEEEDRPQQFNEGDEKLARAVIAR</sequence>
<dbReference type="PANTHER" id="PTHR24148:SF64">
    <property type="entry name" value="HETEROKARYON INCOMPATIBILITY DOMAIN-CONTAINING PROTEIN"/>
    <property type="match status" value="1"/>
</dbReference>
<evidence type="ECO:0000259" key="1">
    <source>
        <dbReference type="Pfam" id="PF06985"/>
    </source>
</evidence>
<protein>
    <recommendedName>
        <fullName evidence="1">Heterokaryon incompatibility domain-containing protein</fullName>
    </recommendedName>
</protein>
<dbReference type="InterPro" id="IPR052895">
    <property type="entry name" value="HetReg/Transcr_Mod"/>
</dbReference>
<gene>
    <name evidence="2" type="ORF">K469DRAFT_747912</name>
</gene>
<reference evidence="2" key="1">
    <citation type="journal article" date="2020" name="Stud. Mycol.">
        <title>101 Dothideomycetes genomes: a test case for predicting lifestyles and emergence of pathogens.</title>
        <authorList>
            <person name="Haridas S."/>
            <person name="Albert R."/>
            <person name="Binder M."/>
            <person name="Bloem J."/>
            <person name="Labutti K."/>
            <person name="Salamov A."/>
            <person name="Andreopoulos B."/>
            <person name="Baker S."/>
            <person name="Barry K."/>
            <person name="Bills G."/>
            <person name="Bluhm B."/>
            <person name="Cannon C."/>
            <person name="Castanera R."/>
            <person name="Culley D."/>
            <person name="Daum C."/>
            <person name="Ezra D."/>
            <person name="Gonzalez J."/>
            <person name="Henrissat B."/>
            <person name="Kuo A."/>
            <person name="Liang C."/>
            <person name="Lipzen A."/>
            <person name="Lutzoni F."/>
            <person name="Magnuson J."/>
            <person name="Mondo S."/>
            <person name="Nolan M."/>
            <person name="Ohm R."/>
            <person name="Pangilinan J."/>
            <person name="Park H.-J."/>
            <person name="Ramirez L."/>
            <person name="Alfaro M."/>
            <person name="Sun H."/>
            <person name="Tritt A."/>
            <person name="Yoshinaga Y."/>
            <person name="Zwiers L.-H."/>
            <person name="Turgeon B."/>
            <person name="Goodwin S."/>
            <person name="Spatafora J."/>
            <person name="Crous P."/>
            <person name="Grigoriev I."/>
        </authorList>
    </citation>
    <scope>NUCLEOTIDE SEQUENCE</scope>
    <source>
        <strain evidence="2">CBS 207.26</strain>
    </source>
</reference>
<dbReference type="InterPro" id="IPR010730">
    <property type="entry name" value="HET"/>
</dbReference>
<name>A0A6A6EDP6_9PEZI</name>
<organism evidence="2 3">
    <name type="scientific">Zopfia rhizophila CBS 207.26</name>
    <dbReference type="NCBI Taxonomy" id="1314779"/>
    <lineage>
        <taxon>Eukaryota</taxon>
        <taxon>Fungi</taxon>
        <taxon>Dikarya</taxon>
        <taxon>Ascomycota</taxon>
        <taxon>Pezizomycotina</taxon>
        <taxon>Dothideomycetes</taxon>
        <taxon>Dothideomycetes incertae sedis</taxon>
        <taxon>Zopfiaceae</taxon>
        <taxon>Zopfia</taxon>
    </lineage>
</organism>
<evidence type="ECO:0000313" key="3">
    <source>
        <dbReference type="Proteomes" id="UP000800200"/>
    </source>
</evidence>
<dbReference type="AlphaFoldDB" id="A0A6A6EDP6"/>
<feature type="domain" description="Heterokaryon incompatibility" evidence="1">
    <location>
        <begin position="4"/>
        <end position="64"/>
    </location>
</feature>
<proteinExistence type="predicted"/>
<dbReference type="PANTHER" id="PTHR24148">
    <property type="entry name" value="ANKYRIN REPEAT DOMAIN-CONTAINING PROTEIN 39 HOMOLOG-RELATED"/>
    <property type="match status" value="1"/>
</dbReference>